<dbReference type="Proteomes" id="UP000593906">
    <property type="component" value="Chromosome 4"/>
</dbReference>
<evidence type="ECO:0000313" key="3">
    <source>
        <dbReference type="Proteomes" id="UP000593906"/>
    </source>
</evidence>
<dbReference type="EMBL" id="CP044419">
    <property type="protein sequence ID" value="QOY42133.1"/>
    <property type="molecule type" value="Genomic_DNA"/>
</dbReference>
<feature type="transmembrane region" description="Helical" evidence="1">
    <location>
        <begin position="83"/>
        <end position="102"/>
    </location>
</feature>
<sequence>MRFIPQSQFPDLFSYIDFFKYFLIYFSFHMFFEYLYMWNTHKIIYRLIRLVKNNPTIFKCNNNNNCSIKALYAIKNTSKFKSFTRALLSQLIIYMHISVYLYSFIFAMKYLCKIINVCLLFISIFLSALK</sequence>
<evidence type="ECO:0000313" key="2">
    <source>
        <dbReference type="EMBL" id="QOY42133.1"/>
    </source>
</evidence>
<dbReference type="AlphaFoldDB" id="A0A7S7RGN8"/>
<name>A0A7S7RGN8_CRYPV</name>
<reference evidence="2 3" key="1">
    <citation type="submission" date="2019-09" db="EMBL/GenBank/DDBJ databases">
        <title>Consistent, comparative and evidence-based genome assembly and annotation for Cryptosporidium parvum, C. hominis and C. tyzzeri.</title>
        <authorList>
            <person name="Baptista R.P."/>
            <person name="Li Y."/>
            <person name="Sateriale A."/>
            <person name="Ansell B."/>
            <person name="Jex A."/>
            <person name="Sanders M."/>
            <person name="Brooks K."/>
            <person name="Tracey A."/>
            <person name="Berriman M."/>
            <person name="Striepen B."/>
            <person name="Cotton J.A."/>
            <person name="Kissinger J.C."/>
        </authorList>
    </citation>
    <scope>NUCLEOTIDE SEQUENCE [LARGE SCALE GENOMIC DNA]</scope>
    <source>
        <strain evidence="2 3">IOWA-ATCC</strain>
    </source>
</reference>
<protein>
    <submittedName>
        <fullName evidence="2">Uncharacterized protein</fullName>
    </submittedName>
</protein>
<feature type="transmembrane region" description="Helical" evidence="1">
    <location>
        <begin position="108"/>
        <end position="129"/>
    </location>
</feature>
<evidence type="ECO:0000256" key="1">
    <source>
        <dbReference type="SAM" id="Phobius"/>
    </source>
</evidence>
<gene>
    <name evidence="2" type="ORF">CPATCC_001739</name>
</gene>
<keyword evidence="1" id="KW-0812">Transmembrane</keyword>
<proteinExistence type="predicted"/>
<organism evidence="2 3">
    <name type="scientific">Cryptosporidium parvum</name>
    <dbReference type="NCBI Taxonomy" id="5807"/>
    <lineage>
        <taxon>Eukaryota</taxon>
        <taxon>Sar</taxon>
        <taxon>Alveolata</taxon>
        <taxon>Apicomplexa</taxon>
        <taxon>Conoidasida</taxon>
        <taxon>Coccidia</taxon>
        <taxon>Eucoccidiorida</taxon>
        <taxon>Eimeriorina</taxon>
        <taxon>Cryptosporidiidae</taxon>
        <taxon>Cryptosporidium</taxon>
    </lineage>
</organism>
<keyword evidence="1" id="KW-1133">Transmembrane helix</keyword>
<feature type="transmembrane region" description="Helical" evidence="1">
    <location>
        <begin position="12"/>
        <end position="36"/>
    </location>
</feature>
<dbReference type="VEuPathDB" id="CryptoDB:CPATCC_0019560"/>
<accession>A0A7S7RGN8</accession>
<keyword evidence="1" id="KW-0472">Membrane</keyword>